<comment type="caution">
    <text evidence="7">The sequence shown here is derived from an EMBL/GenBank/DDBJ whole genome shotgun (WGS) entry which is preliminary data.</text>
</comment>
<dbReference type="VEuPathDB" id="FungiDB:RhiirFUN_000485"/>
<dbReference type="PANTHER" id="PTHR11136">
    <property type="entry name" value="FOLYLPOLYGLUTAMATE SYNTHASE-RELATED"/>
    <property type="match status" value="1"/>
</dbReference>
<dbReference type="InterPro" id="IPR004101">
    <property type="entry name" value="Mur_ligase_C"/>
</dbReference>
<dbReference type="NCBIfam" id="TIGR01499">
    <property type="entry name" value="folC"/>
    <property type="match status" value="1"/>
</dbReference>
<dbReference type="InterPro" id="IPR001645">
    <property type="entry name" value="Folylpolyglutamate_synth"/>
</dbReference>
<dbReference type="OrthoDB" id="5212574at2759"/>
<feature type="domain" description="Mur ligase central" evidence="6">
    <location>
        <begin position="117"/>
        <end position="337"/>
    </location>
</feature>
<dbReference type="GO" id="GO:0004326">
    <property type="term" value="F:tetrahydrofolylpolyglutamate synthase activity"/>
    <property type="evidence" value="ECO:0007669"/>
    <property type="project" value="InterPro"/>
</dbReference>
<evidence type="ECO:0000256" key="1">
    <source>
        <dbReference type="ARBA" id="ARBA00008276"/>
    </source>
</evidence>
<organism evidence="7 8">
    <name type="scientific">Rhizophagus irregularis</name>
    <dbReference type="NCBI Taxonomy" id="588596"/>
    <lineage>
        <taxon>Eukaryota</taxon>
        <taxon>Fungi</taxon>
        <taxon>Fungi incertae sedis</taxon>
        <taxon>Mucoromycota</taxon>
        <taxon>Glomeromycotina</taxon>
        <taxon>Glomeromycetes</taxon>
        <taxon>Glomerales</taxon>
        <taxon>Glomeraceae</taxon>
        <taxon>Rhizophagus</taxon>
    </lineage>
</organism>
<keyword evidence="4" id="KW-0067">ATP-binding</keyword>
<dbReference type="InterPro" id="IPR018109">
    <property type="entry name" value="Folylpolyglutamate_synth_CS"/>
</dbReference>
<dbReference type="EMBL" id="CAGKOT010000067">
    <property type="protein sequence ID" value="CAB5390006.1"/>
    <property type="molecule type" value="Genomic_DNA"/>
</dbReference>
<evidence type="ECO:0000313" key="7">
    <source>
        <dbReference type="EMBL" id="CAB5390006.1"/>
    </source>
</evidence>
<name>A0A916EI02_9GLOM</name>
<dbReference type="GO" id="GO:0008841">
    <property type="term" value="F:dihydrofolate synthase activity"/>
    <property type="evidence" value="ECO:0007669"/>
    <property type="project" value="TreeGrafter"/>
</dbReference>
<dbReference type="PROSITE" id="PS01011">
    <property type="entry name" value="FOLYLPOLYGLU_SYNT_1"/>
    <property type="match status" value="1"/>
</dbReference>
<keyword evidence="2" id="KW-0436">Ligase</keyword>
<gene>
    <name evidence="7" type="ORF">CHRIB12_LOCUS21309</name>
</gene>
<dbReference type="GO" id="GO:0005739">
    <property type="term" value="C:mitochondrion"/>
    <property type="evidence" value="ECO:0007669"/>
    <property type="project" value="TreeGrafter"/>
</dbReference>
<evidence type="ECO:0008006" key="9">
    <source>
        <dbReference type="Google" id="ProtNLM"/>
    </source>
</evidence>
<reference evidence="7" key="1">
    <citation type="submission" date="2020-05" db="EMBL/GenBank/DDBJ databases">
        <authorList>
            <person name="Rincon C."/>
            <person name="Sanders R I."/>
            <person name="Robbins C."/>
            <person name="Chaturvedi A."/>
        </authorList>
    </citation>
    <scope>NUCLEOTIDE SEQUENCE</scope>
    <source>
        <strain evidence="7">CHB12</strain>
    </source>
</reference>
<feature type="domain" description="Mur ligase C-terminal" evidence="5">
    <location>
        <begin position="388"/>
        <end position="508"/>
    </location>
</feature>
<comment type="similarity">
    <text evidence="1">Belongs to the folylpolyglutamate synthase family.</text>
</comment>
<keyword evidence="3" id="KW-0547">Nucleotide-binding</keyword>
<sequence>MYACKLRYLVLLLNELKFFCIPKLYSIGESNKYQPDHLIRNLGGLDDDQFYVNVIGGMQIELAANIFQLKLFFTLKKKNLFKNNSSMSTGINLGLERIFSLLELINNPHKRLSVIHIAGTNGKGSTSAYIDSILLQSGYKTGRFNSPHLLEPRDSIRINGLPISKEDFLKTSEIITNVNSTNNLESSPFEILTAISLYWFDKQQVDVSIVEVGLGGRLDATNVFDNVLSSIITSLGMDHTNFLGDNIESIAKEKAGIMKKNGNVIIAPQIEEKALDTLKRCAEEVGCAKILLVDGAKWEQERSGLASTKFLDNTYIKINIPLPGDIQLENSATAIFAIDLLRKTEKKFANITNKDIIVGIESTKWPGRLQWIDASILSNVLEFSVTSNLLIDGAHNPQAVKSLRTFIDKQYENKLIKIHWIFAATKGKNITEIFEILLNDNDLLTAVDFSQVEGMPWISCYDPKEIIKVARDVKENIDTFVAENLREALYHAYTKCNKEGGLVVLCGSLYFISDLFRLLQIDVYN</sequence>
<evidence type="ECO:0000259" key="6">
    <source>
        <dbReference type="Pfam" id="PF08245"/>
    </source>
</evidence>
<evidence type="ECO:0000313" key="8">
    <source>
        <dbReference type="Proteomes" id="UP000684084"/>
    </source>
</evidence>
<evidence type="ECO:0000256" key="3">
    <source>
        <dbReference type="ARBA" id="ARBA00022741"/>
    </source>
</evidence>
<evidence type="ECO:0000259" key="5">
    <source>
        <dbReference type="Pfam" id="PF02875"/>
    </source>
</evidence>
<dbReference type="AlphaFoldDB" id="A0A916EI02"/>
<dbReference type="PANTHER" id="PTHR11136:SF0">
    <property type="entry name" value="DIHYDROFOLATE SYNTHETASE-RELATED"/>
    <property type="match status" value="1"/>
</dbReference>
<dbReference type="GO" id="GO:0005524">
    <property type="term" value="F:ATP binding"/>
    <property type="evidence" value="ECO:0007669"/>
    <property type="project" value="UniProtKB-KW"/>
</dbReference>
<dbReference type="Proteomes" id="UP000684084">
    <property type="component" value="Unassembled WGS sequence"/>
</dbReference>
<protein>
    <recommendedName>
        <fullName evidence="9">Dihydrofolate synthetase</fullName>
    </recommendedName>
</protein>
<dbReference type="InterPro" id="IPR013221">
    <property type="entry name" value="Mur_ligase_cen"/>
</dbReference>
<accession>A0A916EI02</accession>
<dbReference type="GO" id="GO:0005829">
    <property type="term" value="C:cytosol"/>
    <property type="evidence" value="ECO:0007669"/>
    <property type="project" value="TreeGrafter"/>
</dbReference>
<evidence type="ECO:0000256" key="2">
    <source>
        <dbReference type="ARBA" id="ARBA00022598"/>
    </source>
</evidence>
<evidence type="ECO:0000256" key="4">
    <source>
        <dbReference type="ARBA" id="ARBA00022840"/>
    </source>
</evidence>
<proteinExistence type="inferred from homology"/>
<dbReference type="Pfam" id="PF02875">
    <property type="entry name" value="Mur_ligase_C"/>
    <property type="match status" value="1"/>
</dbReference>
<dbReference type="Pfam" id="PF08245">
    <property type="entry name" value="Mur_ligase_M"/>
    <property type="match status" value="1"/>
</dbReference>